<dbReference type="Pfam" id="PF00669">
    <property type="entry name" value="Flagellin_N"/>
    <property type="match status" value="1"/>
</dbReference>
<comment type="similarity">
    <text evidence="2">Belongs to the bacterial flagellin family.</text>
</comment>
<dbReference type="InterPro" id="IPR027417">
    <property type="entry name" value="P-loop_NTPase"/>
</dbReference>
<dbReference type="InterPro" id="IPR009057">
    <property type="entry name" value="Homeodomain-like_sf"/>
</dbReference>
<evidence type="ECO:0000256" key="5">
    <source>
        <dbReference type="ARBA" id="ARBA00023012"/>
    </source>
</evidence>
<comment type="subcellular location">
    <subcellularLocation>
        <location evidence="1">Bacterial flagellum</location>
    </subcellularLocation>
</comment>
<keyword evidence="8" id="KW-0975">Bacterial flagellum</keyword>
<dbReference type="Gene3D" id="1.10.8.60">
    <property type="match status" value="1"/>
</dbReference>
<name>A0ABW4MGX1_9SPHN</name>
<dbReference type="RefSeq" id="WP_381513266.1">
    <property type="nucleotide sequence ID" value="NZ_JBHUEL010000007.1"/>
</dbReference>
<feature type="domain" description="Sigma-54 factor interaction" evidence="10">
    <location>
        <begin position="114"/>
        <end position="227"/>
    </location>
</feature>
<evidence type="ECO:0000256" key="6">
    <source>
        <dbReference type="ARBA" id="ARBA00023015"/>
    </source>
</evidence>
<dbReference type="PANTHER" id="PTHR32071:SF117">
    <property type="entry name" value="PTS-DEPENDENT DIHYDROXYACETONE KINASE OPERON REGULATORY PROTEIN-RELATED"/>
    <property type="match status" value="1"/>
</dbReference>
<accession>A0ABW4MGX1</accession>
<dbReference type="Proteomes" id="UP001597215">
    <property type="component" value="Unassembled WGS sequence"/>
</dbReference>
<dbReference type="SUPFAM" id="SSF52540">
    <property type="entry name" value="P-loop containing nucleoside triphosphate hydrolases"/>
    <property type="match status" value="1"/>
</dbReference>
<evidence type="ECO:0000313" key="12">
    <source>
        <dbReference type="Proteomes" id="UP001597215"/>
    </source>
</evidence>
<sequence>MINATGNRMTREIARQAKLAQDVAQTQIQLSTGKRLQRASDDPVASARVATLRTAQANNVAWDANIRLGQSLTAQADTVLASTSDLLVRAKELSLSAANGTLSAADRATVASELNLLAQEMDTRVGSSTGTAVDVRIISATHCDMDAAIADGRFRQDLFFRLGVVLVHVPALAERREDIPLLIRHFQKGKPSGAIAHFDQTALEKLMEHGWPGNVRELRNVVERAGVLYGGEMLNGDDVDLLLANAAPPLDTQRERSALPPMSFVPAGISPSKDQPIDLRQEIEAIELERITMALELADGIVSEAARLLTLKRTTLIEKMRKYGVQAVA</sequence>
<evidence type="ECO:0000256" key="4">
    <source>
        <dbReference type="ARBA" id="ARBA00022840"/>
    </source>
</evidence>
<evidence type="ECO:0000313" key="11">
    <source>
        <dbReference type="EMBL" id="MFD1766777.1"/>
    </source>
</evidence>
<dbReference type="Gene3D" id="1.10.10.60">
    <property type="entry name" value="Homeodomain-like"/>
    <property type="match status" value="1"/>
</dbReference>
<evidence type="ECO:0000256" key="7">
    <source>
        <dbReference type="ARBA" id="ARBA00023125"/>
    </source>
</evidence>
<dbReference type="SUPFAM" id="SSF46689">
    <property type="entry name" value="Homeodomain-like"/>
    <property type="match status" value="1"/>
</dbReference>
<evidence type="ECO:0000256" key="9">
    <source>
        <dbReference type="ARBA" id="ARBA00023163"/>
    </source>
</evidence>
<dbReference type="InterPro" id="IPR058031">
    <property type="entry name" value="AAA_lid_NorR"/>
</dbReference>
<dbReference type="InterPro" id="IPR002197">
    <property type="entry name" value="HTH_Fis"/>
</dbReference>
<dbReference type="PROSITE" id="PS00688">
    <property type="entry name" value="SIGMA54_INTERACT_3"/>
    <property type="match status" value="1"/>
</dbReference>
<keyword evidence="12" id="KW-1185">Reference proteome</keyword>
<proteinExistence type="inferred from homology"/>
<dbReference type="Gene3D" id="1.20.1330.10">
    <property type="entry name" value="f41 fragment of flagellin, N-terminal domain"/>
    <property type="match status" value="1"/>
</dbReference>
<keyword evidence="9" id="KW-0804">Transcription</keyword>
<evidence type="ECO:0000256" key="8">
    <source>
        <dbReference type="ARBA" id="ARBA00023143"/>
    </source>
</evidence>
<dbReference type="PROSITE" id="PS50045">
    <property type="entry name" value="SIGMA54_INTERACT_4"/>
    <property type="match status" value="1"/>
</dbReference>
<keyword evidence="3" id="KW-0547">Nucleotide-binding</keyword>
<gene>
    <name evidence="11" type="ORF">ACFSAG_07970</name>
</gene>
<comment type="caution">
    <text evidence="11">The sequence shown here is derived from an EMBL/GenBank/DDBJ whole genome shotgun (WGS) entry which is preliminary data.</text>
</comment>
<evidence type="ECO:0000256" key="3">
    <source>
        <dbReference type="ARBA" id="ARBA00022741"/>
    </source>
</evidence>
<dbReference type="Pfam" id="PF02954">
    <property type="entry name" value="HTH_8"/>
    <property type="match status" value="1"/>
</dbReference>
<dbReference type="SUPFAM" id="SSF64518">
    <property type="entry name" value="Phase 1 flagellin"/>
    <property type="match status" value="1"/>
</dbReference>
<keyword evidence="7" id="KW-0238">DNA-binding</keyword>
<reference evidence="12" key="1">
    <citation type="journal article" date="2019" name="Int. J. Syst. Evol. Microbiol.">
        <title>The Global Catalogue of Microorganisms (GCM) 10K type strain sequencing project: providing services to taxonomists for standard genome sequencing and annotation.</title>
        <authorList>
            <consortium name="The Broad Institute Genomics Platform"/>
            <consortium name="The Broad Institute Genome Sequencing Center for Infectious Disease"/>
            <person name="Wu L."/>
            <person name="Ma J."/>
        </authorList>
    </citation>
    <scope>NUCLEOTIDE SEQUENCE [LARGE SCALE GENOMIC DNA]</scope>
    <source>
        <strain evidence="12">CGMCC 1.12449</strain>
    </source>
</reference>
<dbReference type="EMBL" id="JBHUEL010000007">
    <property type="protein sequence ID" value="MFD1766777.1"/>
    <property type="molecule type" value="Genomic_DNA"/>
</dbReference>
<evidence type="ECO:0000256" key="2">
    <source>
        <dbReference type="ARBA" id="ARBA00005709"/>
    </source>
</evidence>
<keyword evidence="5" id="KW-0902">Two-component regulatory system</keyword>
<dbReference type="InterPro" id="IPR001029">
    <property type="entry name" value="Flagellin_N"/>
</dbReference>
<keyword evidence="4" id="KW-0067">ATP-binding</keyword>
<dbReference type="InterPro" id="IPR002078">
    <property type="entry name" value="Sigma_54_int"/>
</dbReference>
<dbReference type="PANTHER" id="PTHR32071">
    <property type="entry name" value="TRANSCRIPTIONAL REGULATORY PROTEIN"/>
    <property type="match status" value="1"/>
</dbReference>
<organism evidence="11 12">
    <name type="scientific">Sphingorhabdus buctiana</name>
    <dbReference type="NCBI Taxonomy" id="1508805"/>
    <lineage>
        <taxon>Bacteria</taxon>
        <taxon>Pseudomonadati</taxon>
        <taxon>Pseudomonadota</taxon>
        <taxon>Alphaproteobacteria</taxon>
        <taxon>Sphingomonadales</taxon>
        <taxon>Sphingomonadaceae</taxon>
        <taxon>Sphingorhabdus</taxon>
    </lineage>
</organism>
<protein>
    <submittedName>
        <fullName evidence="11">Sigma 54-interacting transcriptional regulator</fullName>
    </submittedName>
</protein>
<keyword evidence="6" id="KW-0805">Transcription regulation</keyword>
<dbReference type="InterPro" id="IPR025944">
    <property type="entry name" value="Sigma_54_int_dom_CS"/>
</dbReference>
<evidence type="ECO:0000259" key="10">
    <source>
        <dbReference type="PROSITE" id="PS50045"/>
    </source>
</evidence>
<dbReference type="PRINTS" id="PR01590">
    <property type="entry name" value="HTHFIS"/>
</dbReference>
<dbReference type="Pfam" id="PF25601">
    <property type="entry name" value="AAA_lid_14"/>
    <property type="match status" value="1"/>
</dbReference>
<evidence type="ECO:0000256" key="1">
    <source>
        <dbReference type="ARBA" id="ARBA00004365"/>
    </source>
</evidence>